<dbReference type="EMBL" id="JAMWMR010000012">
    <property type="protein sequence ID" value="MCN9242281.1"/>
    <property type="molecule type" value="Genomic_DNA"/>
</dbReference>
<evidence type="ECO:0000256" key="3">
    <source>
        <dbReference type="SAM" id="MobiDB-lite"/>
    </source>
</evidence>
<dbReference type="InterPro" id="IPR029055">
    <property type="entry name" value="Ntn_hydrolases_N"/>
</dbReference>
<dbReference type="PANTHER" id="PTHR43187">
    <property type="entry name" value="GLUTAMINE AMIDOTRANSFERASE DUG3-RELATED"/>
    <property type="match status" value="1"/>
</dbReference>
<dbReference type="PROSITE" id="PS51278">
    <property type="entry name" value="GATASE_TYPE_2"/>
    <property type="match status" value="1"/>
</dbReference>
<dbReference type="Gene3D" id="3.60.20.10">
    <property type="entry name" value="Glutamine Phosphoribosylpyrophosphate, subunit 1, domain 1"/>
    <property type="match status" value="1"/>
</dbReference>
<dbReference type="EC" id="3.5.1.118" evidence="2"/>
<keyword evidence="2" id="KW-0378">Hydrolase</keyword>
<feature type="domain" description="Glutamine amidotransferase type-2" evidence="4">
    <location>
        <begin position="2"/>
        <end position="269"/>
    </location>
</feature>
<dbReference type="RefSeq" id="WP_252425585.1">
    <property type="nucleotide sequence ID" value="NZ_JAMWMR010000012.1"/>
</dbReference>
<dbReference type="CDD" id="cd01908">
    <property type="entry name" value="YafJ"/>
    <property type="match status" value="1"/>
</dbReference>
<evidence type="ECO:0000256" key="1">
    <source>
        <dbReference type="ARBA" id="ARBA00022962"/>
    </source>
</evidence>
<organism evidence="5 6">
    <name type="scientific">Streptomyces macrolidinus</name>
    <dbReference type="NCBI Taxonomy" id="2952607"/>
    <lineage>
        <taxon>Bacteria</taxon>
        <taxon>Bacillati</taxon>
        <taxon>Actinomycetota</taxon>
        <taxon>Actinomycetes</taxon>
        <taxon>Kitasatosporales</taxon>
        <taxon>Streptomycetaceae</taxon>
        <taxon>Streptomyces</taxon>
    </lineage>
</organism>
<comment type="function">
    <text evidence="2">Catalyzes the hydrolysis of the gamma-glutamyl amide bond of hercynyl-gamma-L-glutamyl-L-cysteine sulfoxide to produce hercynylcysteine sulfoxide, a step in the biosynthesis pathway of ergothioneine.</text>
</comment>
<keyword evidence="6" id="KW-1185">Reference proteome</keyword>
<comment type="catalytic activity">
    <reaction evidence="2">
        <text>gamma-L-glutamyl-hercynylcysteine S-oxide + H2O = S-(hercyn-2-yl)-L-cysteine S-oxide + L-glutamate</text>
        <dbReference type="Rhea" id="RHEA:42684"/>
        <dbReference type="ChEBI" id="CHEBI:15377"/>
        <dbReference type="ChEBI" id="CHEBI:29985"/>
        <dbReference type="ChEBI" id="CHEBI:82703"/>
        <dbReference type="ChEBI" id="CHEBI:82706"/>
        <dbReference type="EC" id="3.5.1.118"/>
    </reaction>
</comment>
<evidence type="ECO:0000259" key="4">
    <source>
        <dbReference type="PROSITE" id="PS51278"/>
    </source>
</evidence>
<sequence>MCRHLAYLGPEEPLGRLLVEPPHSLYRQAWAPRRQRHGTVNADGFGVGWYAQGDPVPARYRRSGPLWGDQSFADLARVVRSGAFLGAVRDATVGGADGEAAAAPFAAGPWLFSHNGAVTGWPRSMAALTRSLPPVDLLSLEARCDAAFIWALLLHRLRDGDQEGQALADTVQEVAAAAPGSRLVLLLTDGETIAATAWGDTLWYLTDPGFGEPAVVVASEPYDDDPRWQEVPDRTLLTASRTDVLLTPLKDPAEDPAADPGGTSPHDPHDLHAPRDPMPPPPPKESGS</sequence>
<dbReference type="Pfam" id="PF13230">
    <property type="entry name" value="GATase_4"/>
    <property type="match status" value="1"/>
</dbReference>
<reference evidence="5 6" key="1">
    <citation type="submission" date="2022-05" db="EMBL/GenBank/DDBJ databases">
        <title>Streptomyces sp. nov. RY43-2 isolated from soil of a peat swamp forest.</title>
        <authorList>
            <person name="Kanchanasin P."/>
            <person name="Tanasupawat S."/>
            <person name="Phongsopitanun W."/>
        </authorList>
    </citation>
    <scope>NUCLEOTIDE SEQUENCE [LARGE SCALE GENOMIC DNA]</scope>
    <source>
        <strain evidence="5 6">RY43-2</strain>
    </source>
</reference>
<dbReference type="HAMAP" id="MF_02036">
    <property type="entry name" value="EgtC"/>
    <property type="match status" value="1"/>
</dbReference>
<dbReference type="InterPro" id="IPR032889">
    <property type="entry name" value="EgtC_Actinobacteria"/>
</dbReference>
<accession>A0ABT0ZFC1</accession>
<feature type="region of interest" description="Disordered" evidence="3">
    <location>
        <begin position="221"/>
        <end position="288"/>
    </location>
</feature>
<name>A0ABT0ZFC1_9ACTN</name>
<dbReference type="Proteomes" id="UP001523219">
    <property type="component" value="Unassembled WGS sequence"/>
</dbReference>
<evidence type="ECO:0000313" key="5">
    <source>
        <dbReference type="EMBL" id="MCN9242281.1"/>
    </source>
</evidence>
<comment type="caution">
    <text evidence="5">The sequence shown here is derived from an EMBL/GenBank/DDBJ whole genome shotgun (WGS) entry which is preliminary data.</text>
</comment>
<evidence type="ECO:0000313" key="6">
    <source>
        <dbReference type="Proteomes" id="UP001523219"/>
    </source>
</evidence>
<dbReference type="NCBIfam" id="TIGR03442">
    <property type="entry name" value="ergothioneine biosynthesis protein EgtC"/>
    <property type="match status" value="1"/>
</dbReference>
<evidence type="ECO:0000256" key="2">
    <source>
        <dbReference type="HAMAP-Rule" id="MF_02036"/>
    </source>
</evidence>
<dbReference type="PANTHER" id="PTHR43187:SF2">
    <property type="entry name" value="GAMMA-GLUTAMYL-HERCYNYLCYSTEINE SULFOXIDE HYDROLASE"/>
    <property type="match status" value="1"/>
</dbReference>
<feature type="compositionally biased region" description="Pro residues" evidence="3">
    <location>
        <begin position="276"/>
        <end position="288"/>
    </location>
</feature>
<keyword evidence="1 2" id="KW-0315">Glutamine amidotransferase</keyword>
<comment type="pathway">
    <text evidence="2">Amino-acid biosynthesis; ergothioneine biosynthesis.</text>
</comment>
<dbReference type="SUPFAM" id="SSF56235">
    <property type="entry name" value="N-terminal nucleophile aminohydrolases (Ntn hydrolases)"/>
    <property type="match status" value="1"/>
</dbReference>
<dbReference type="InterPro" id="IPR017808">
    <property type="entry name" value="EgtC"/>
</dbReference>
<feature type="compositionally biased region" description="Basic and acidic residues" evidence="3">
    <location>
        <begin position="224"/>
        <end position="233"/>
    </location>
</feature>
<proteinExistence type="inferred from homology"/>
<dbReference type="InterPro" id="IPR052373">
    <property type="entry name" value="Gamma-glu_amide_hydrolase"/>
</dbReference>
<feature type="compositionally biased region" description="Basic and acidic residues" evidence="3">
    <location>
        <begin position="266"/>
        <end position="275"/>
    </location>
</feature>
<dbReference type="InterPro" id="IPR017932">
    <property type="entry name" value="GATase_2_dom"/>
</dbReference>
<protein>
    <recommendedName>
        <fullName evidence="2">Gamma-glutamyl-hercynylcysteine sulfoxide hydrolase</fullName>
        <ecNumber evidence="2">3.5.1.118</ecNumber>
    </recommendedName>
    <alternativeName>
        <fullName evidence="2">Gamma-glutamyl hercynylcysteine S-oxide hydrolase</fullName>
    </alternativeName>
</protein>
<gene>
    <name evidence="2 5" type="primary">egtC</name>
    <name evidence="5" type="ORF">NGF19_16020</name>
</gene>
<dbReference type="InterPro" id="IPR026869">
    <property type="entry name" value="EgtC-like"/>
</dbReference>